<organism evidence="2 3">
    <name type="scientific">Mariniblastus fucicola</name>
    <dbReference type="NCBI Taxonomy" id="980251"/>
    <lineage>
        <taxon>Bacteria</taxon>
        <taxon>Pseudomonadati</taxon>
        <taxon>Planctomycetota</taxon>
        <taxon>Planctomycetia</taxon>
        <taxon>Pirellulales</taxon>
        <taxon>Pirellulaceae</taxon>
        <taxon>Mariniblastus</taxon>
    </lineage>
</organism>
<proteinExistence type="predicted"/>
<dbReference type="CDD" id="cd01673">
    <property type="entry name" value="dNK"/>
    <property type="match status" value="1"/>
</dbReference>
<dbReference type="Proteomes" id="UP000322214">
    <property type="component" value="Chromosome"/>
</dbReference>
<keyword evidence="2" id="KW-0418">Kinase</keyword>
<accession>A0A5B9P9U7</accession>
<dbReference type="STRING" id="980251.GCA_001642875_03993"/>
<dbReference type="PANTHER" id="PTHR10513:SF35">
    <property type="entry name" value="DEOXYADENOSINE KINASE"/>
    <property type="match status" value="1"/>
</dbReference>
<dbReference type="EC" id="2.7.1.113" evidence="2"/>
<keyword evidence="2" id="KW-0808">Transferase</keyword>
<dbReference type="InterPro" id="IPR027417">
    <property type="entry name" value="P-loop_NTPase"/>
</dbReference>
<dbReference type="GO" id="GO:0005737">
    <property type="term" value="C:cytoplasm"/>
    <property type="evidence" value="ECO:0007669"/>
    <property type="project" value="TreeGrafter"/>
</dbReference>
<keyword evidence="3" id="KW-1185">Reference proteome</keyword>
<dbReference type="GO" id="GO:0004138">
    <property type="term" value="F:deoxyguanosine kinase activity"/>
    <property type="evidence" value="ECO:0007669"/>
    <property type="project" value="UniProtKB-EC"/>
</dbReference>
<evidence type="ECO:0000259" key="1">
    <source>
        <dbReference type="Pfam" id="PF01712"/>
    </source>
</evidence>
<dbReference type="InterPro" id="IPR031314">
    <property type="entry name" value="DNK_dom"/>
</dbReference>
<evidence type="ECO:0000313" key="3">
    <source>
        <dbReference type="Proteomes" id="UP000322214"/>
    </source>
</evidence>
<dbReference type="Pfam" id="PF01712">
    <property type="entry name" value="dNK"/>
    <property type="match status" value="1"/>
</dbReference>
<feature type="domain" description="Deoxynucleoside kinase" evidence="1">
    <location>
        <begin position="13"/>
        <end position="205"/>
    </location>
</feature>
<name>A0A5B9P9U7_9BACT</name>
<dbReference type="EMBL" id="CP042912">
    <property type="protein sequence ID" value="QEG23074.1"/>
    <property type="molecule type" value="Genomic_DNA"/>
</dbReference>
<sequence>MGFAGNERNGLFIAIDANIGAGKTNACHAIASAAMAAGHPTRVMEEPTHHPKFNHFLQRYYDDLQTEKNTGGGFAMQMFMLCQRYEQHRLAVEQAWGSNGTIVIQDRPIYGDTVFATTAMERGFMTAEEYDLYVDVYRNMSRDVMPPDVFVYLDVSPEECYDRMHSRGRSEEEGVPLDYLQQLYGNYQKLLSEMRRRGVRVLTVDWSGFGPPVEIWKRIQKLVDSDSTWYEELSFSLAKEPRVPIAPNPDA</sequence>
<dbReference type="SUPFAM" id="SSF52540">
    <property type="entry name" value="P-loop containing nucleoside triphosphate hydrolases"/>
    <property type="match status" value="1"/>
</dbReference>
<dbReference type="RefSeq" id="WP_075086002.1">
    <property type="nucleotide sequence ID" value="NZ_CP042912.1"/>
</dbReference>
<gene>
    <name evidence="2" type="primary">dgk</name>
    <name evidence="2" type="ORF">MFFC18_29660</name>
</gene>
<protein>
    <submittedName>
        <fullName evidence="2">Deoxyguanosine kinase</fullName>
        <ecNumber evidence="2">2.7.1.113</ecNumber>
    </submittedName>
</protein>
<dbReference type="Gene3D" id="3.40.50.300">
    <property type="entry name" value="P-loop containing nucleotide triphosphate hydrolases"/>
    <property type="match status" value="1"/>
</dbReference>
<dbReference type="AlphaFoldDB" id="A0A5B9P9U7"/>
<evidence type="ECO:0000313" key="2">
    <source>
        <dbReference type="EMBL" id="QEG23074.1"/>
    </source>
</evidence>
<dbReference type="KEGG" id="mff:MFFC18_29660"/>
<dbReference type="InterPro" id="IPR050566">
    <property type="entry name" value="Deoxyribonucleoside_kinase"/>
</dbReference>
<reference evidence="2 3" key="1">
    <citation type="submission" date="2019-08" db="EMBL/GenBank/DDBJ databases">
        <title>Deep-cultivation of Planctomycetes and their phenomic and genomic characterization uncovers novel biology.</title>
        <authorList>
            <person name="Wiegand S."/>
            <person name="Jogler M."/>
            <person name="Boedeker C."/>
            <person name="Pinto D."/>
            <person name="Vollmers J."/>
            <person name="Rivas-Marin E."/>
            <person name="Kohn T."/>
            <person name="Peeters S.H."/>
            <person name="Heuer A."/>
            <person name="Rast P."/>
            <person name="Oberbeckmann S."/>
            <person name="Bunk B."/>
            <person name="Jeske O."/>
            <person name="Meyerdierks A."/>
            <person name="Storesund J.E."/>
            <person name="Kallscheuer N."/>
            <person name="Luecker S."/>
            <person name="Lage O.M."/>
            <person name="Pohl T."/>
            <person name="Merkel B.J."/>
            <person name="Hornburger P."/>
            <person name="Mueller R.-W."/>
            <person name="Bruemmer F."/>
            <person name="Labrenz M."/>
            <person name="Spormann A.M."/>
            <person name="Op den Camp H."/>
            <person name="Overmann J."/>
            <person name="Amann R."/>
            <person name="Jetten M.S.M."/>
            <person name="Mascher T."/>
            <person name="Medema M.H."/>
            <person name="Devos D.P."/>
            <person name="Kaster A.-K."/>
            <person name="Ovreas L."/>
            <person name="Rohde M."/>
            <person name="Galperin M.Y."/>
            <person name="Jogler C."/>
        </authorList>
    </citation>
    <scope>NUCLEOTIDE SEQUENCE [LARGE SCALE GENOMIC DNA]</scope>
    <source>
        <strain evidence="2 3">FC18</strain>
    </source>
</reference>
<dbReference type="PANTHER" id="PTHR10513">
    <property type="entry name" value="DEOXYNUCLEOSIDE KINASE"/>
    <property type="match status" value="1"/>
</dbReference>